<proteinExistence type="inferred from homology"/>
<organism evidence="5 6">
    <name type="scientific">Paramecium primaurelia</name>
    <dbReference type="NCBI Taxonomy" id="5886"/>
    <lineage>
        <taxon>Eukaryota</taxon>
        <taxon>Sar</taxon>
        <taxon>Alveolata</taxon>
        <taxon>Ciliophora</taxon>
        <taxon>Intramacronucleata</taxon>
        <taxon>Oligohymenophorea</taxon>
        <taxon>Peniculida</taxon>
        <taxon>Parameciidae</taxon>
        <taxon>Paramecium</taxon>
    </lineage>
</organism>
<dbReference type="AlphaFoldDB" id="A0A8S1PN74"/>
<dbReference type="GO" id="GO:0000502">
    <property type="term" value="C:proteasome complex"/>
    <property type="evidence" value="ECO:0007669"/>
    <property type="project" value="UniProtKB-KW"/>
</dbReference>
<evidence type="ECO:0000256" key="3">
    <source>
        <dbReference type="ARBA" id="ARBA00062507"/>
    </source>
</evidence>
<protein>
    <recommendedName>
        <fullName evidence="4">PCI domain-containing protein</fullName>
    </recommendedName>
</protein>
<dbReference type="InterPro" id="IPR050871">
    <property type="entry name" value="26S_Proteasome/COP9_Components"/>
</dbReference>
<reference evidence="5" key="1">
    <citation type="submission" date="2021-01" db="EMBL/GenBank/DDBJ databases">
        <authorList>
            <consortium name="Genoscope - CEA"/>
            <person name="William W."/>
        </authorList>
    </citation>
    <scope>NUCLEOTIDE SEQUENCE</scope>
</reference>
<dbReference type="Pfam" id="PF18055">
    <property type="entry name" value="RPN6_N"/>
    <property type="match status" value="1"/>
</dbReference>
<sequence>MTTLGEEFQTILQEIDKSRLDTSNLETALLKLLTFDSKSEEHLKHKESSYNKLSQLYCKQNKPQLVFQIMKTHDFSGFNQTRAAKIMRQMIDQVAQLEGTIELQVEMCQFLIDQCARDKKNYLKHKMQIRLAILYNEQEKFTQGIEIIDKIVGEVRKADDKHLLLEIYLIESKLHFGQTNLAKAKASLTAARACSNTIYCPPHVQAEIDMMAGILYAEERDYRTSYSYFYEAFEAFNNLEDKRALSTLKYMLLCKIMIGATDEVKQILTGKYGLKYAGRHLEAMKAISNSNQKKSLIEFTKVLDEYKEEIEGDKVMKLHIKQLYEVLLEMNLFQVIQPYSKVQIDYITERMQIDVEIIQRKLSELILDKKIDGTLDQGNDCLILFDTIKHDNLYQHSLSLINNLNGVVDKLFDRVKVK</sequence>
<dbReference type="PANTHER" id="PTHR10678">
    <property type="entry name" value="26S PROTEASOME NON-ATPASE REGULATORY SUBUNIT 11/COP9 SIGNALOSOME COMPLEX SUBUNIT 2"/>
    <property type="match status" value="1"/>
</dbReference>
<evidence type="ECO:0000313" key="5">
    <source>
        <dbReference type="EMBL" id="CAD8104334.1"/>
    </source>
</evidence>
<keyword evidence="6" id="KW-1185">Reference proteome</keyword>
<dbReference type="Proteomes" id="UP000688137">
    <property type="component" value="Unassembled WGS sequence"/>
</dbReference>
<accession>A0A8S1PN74</accession>
<feature type="domain" description="PCI" evidence="4">
    <location>
        <begin position="221"/>
        <end position="389"/>
    </location>
</feature>
<evidence type="ECO:0000256" key="1">
    <source>
        <dbReference type="ARBA" id="ARBA00007454"/>
    </source>
</evidence>
<dbReference type="EMBL" id="CAJJDM010000126">
    <property type="protein sequence ID" value="CAD8104334.1"/>
    <property type="molecule type" value="Genomic_DNA"/>
</dbReference>
<comment type="similarity">
    <text evidence="1">Belongs to the proteasome subunit S9 family.</text>
</comment>
<comment type="caution">
    <text evidence="5">The sequence shown here is derived from an EMBL/GenBank/DDBJ whole genome shotgun (WGS) entry which is preliminary data.</text>
</comment>
<dbReference type="InterPro" id="IPR040773">
    <property type="entry name" value="Rpn6_N"/>
</dbReference>
<evidence type="ECO:0000256" key="2">
    <source>
        <dbReference type="ARBA" id="ARBA00022942"/>
    </source>
</evidence>
<dbReference type="PROSITE" id="PS50250">
    <property type="entry name" value="PCI"/>
    <property type="match status" value="1"/>
</dbReference>
<evidence type="ECO:0000259" key="4">
    <source>
        <dbReference type="PROSITE" id="PS50250"/>
    </source>
</evidence>
<dbReference type="InterPro" id="IPR000717">
    <property type="entry name" value="PCI_dom"/>
</dbReference>
<dbReference type="FunFam" id="1.25.40.570:FF:000016">
    <property type="entry name" value="26S proteasome regulatory subunit"/>
    <property type="match status" value="1"/>
</dbReference>
<gene>
    <name evidence="5" type="ORF">PPRIM_AZ9-3.1.T1230131</name>
</gene>
<dbReference type="OMA" id="LECKLHF"/>
<evidence type="ECO:0000313" key="6">
    <source>
        <dbReference type="Proteomes" id="UP000688137"/>
    </source>
</evidence>
<dbReference type="SMART" id="SM00088">
    <property type="entry name" value="PINT"/>
    <property type="match status" value="1"/>
</dbReference>
<name>A0A8S1PN74_PARPR</name>
<dbReference type="SMART" id="SM00753">
    <property type="entry name" value="PAM"/>
    <property type="match status" value="1"/>
</dbReference>
<keyword evidence="2" id="KW-0647">Proteasome</keyword>
<comment type="subunit">
    <text evidence="3">Component of the lid subcomplex of the 19S proteasome regulatory particle complex (also named PA700 complex). The 26S proteasome consists of a 20S proteasome core and two 19S regulatory subunits.</text>
</comment>
<dbReference type="Pfam" id="PF01399">
    <property type="entry name" value="PCI"/>
    <property type="match status" value="1"/>
</dbReference>